<reference evidence="4 5" key="1">
    <citation type="submission" date="2018-11" db="EMBL/GenBank/DDBJ databases">
        <authorList>
            <consortium name="Pathogen Informatics"/>
        </authorList>
    </citation>
    <scope>NUCLEOTIDE SEQUENCE [LARGE SCALE GENOMIC DNA]</scope>
</reference>
<evidence type="ECO:0000313" key="4">
    <source>
        <dbReference type="EMBL" id="VDM72710.1"/>
    </source>
</evidence>
<keyword evidence="3" id="KW-0472">Membrane</keyword>
<protein>
    <recommendedName>
        <fullName evidence="6">Receptor ligand binding region domain-containing protein</fullName>
    </recommendedName>
</protein>
<evidence type="ECO:0008006" key="6">
    <source>
        <dbReference type="Google" id="ProtNLM"/>
    </source>
</evidence>
<gene>
    <name evidence="4" type="ORF">SVUK_LOCUS7708</name>
</gene>
<dbReference type="Proteomes" id="UP000270094">
    <property type="component" value="Unassembled WGS sequence"/>
</dbReference>
<dbReference type="AlphaFoldDB" id="A0A3P7II97"/>
<dbReference type="GO" id="GO:0000166">
    <property type="term" value="F:nucleotide binding"/>
    <property type="evidence" value="ECO:0007669"/>
    <property type="project" value="UniProtKB-KW"/>
</dbReference>
<dbReference type="GO" id="GO:0004016">
    <property type="term" value="F:adenylate cyclase activity"/>
    <property type="evidence" value="ECO:0007669"/>
    <property type="project" value="TreeGrafter"/>
</dbReference>
<dbReference type="InterPro" id="IPR028082">
    <property type="entry name" value="Peripla_BP_I"/>
</dbReference>
<keyword evidence="1" id="KW-0547">Nucleotide-binding</keyword>
<dbReference type="GO" id="GO:0004383">
    <property type="term" value="F:guanylate cyclase activity"/>
    <property type="evidence" value="ECO:0007669"/>
    <property type="project" value="TreeGrafter"/>
</dbReference>
<dbReference type="PANTHER" id="PTHR11920">
    <property type="entry name" value="GUANYLYL CYCLASE"/>
    <property type="match status" value="1"/>
</dbReference>
<organism evidence="4 5">
    <name type="scientific">Strongylus vulgaris</name>
    <name type="common">Blood worm</name>
    <dbReference type="NCBI Taxonomy" id="40348"/>
    <lineage>
        <taxon>Eukaryota</taxon>
        <taxon>Metazoa</taxon>
        <taxon>Ecdysozoa</taxon>
        <taxon>Nematoda</taxon>
        <taxon>Chromadorea</taxon>
        <taxon>Rhabditida</taxon>
        <taxon>Rhabditina</taxon>
        <taxon>Rhabditomorpha</taxon>
        <taxon>Strongyloidea</taxon>
        <taxon>Strongylidae</taxon>
        <taxon>Strongylus</taxon>
    </lineage>
</organism>
<proteinExistence type="predicted"/>
<evidence type="ECO:0000256" key="3">
    <source>
        <dbReference type="SAM" id="Phobius"/>
    </source>
</evidence>
<dbReference type="SUPFAM" id="SSF53822">
    <property type="entry name" value="Periplasmic binding protein-like I"/>
    <property type="match status" value="1"/>
</dbReference>
<evidence type="ECO:0000256" key="2">
    <source>
        <dbReference type="ARBA" id="ARBA00023239"/>
    </source>
</evidence>
<dbReference type="GO" id="GO:0005886">
    <property type="term" value="C:plasma membrane"/>
    <property type="evidence" value="ECO:0007669"/>
    <property type="project" value="TreeGrafter"/>
</dbReference>
<sequence>MKQPPYNCNDCTDIDPTVSQVGELADAMLLYGLSLNKALASGIAKPTGTDIARFAVGTFEGFTGTVIINQNLSRDPVFYLWGLNSTDQQIVMMQITGTLKIDDVTIQEMQPKSVIWANHGGSPPLNKPFCGFDGKACPLSFTEQYLAITLGSVAAGVVLIGLVVASVAYVIRAKRLEEERLNLLWQISFSSLVKPNTKVSHRLIGKLLADEFWNFSQGHKARDHFKARCPPVQN</sequence>
<name>A0A3P7II97_STRVU</name>
<dbReference type="OrthoDB" id="5855498at2759"/>
<accession>A0A3P7II97</accession>
<dbReference type="GO" id="GO:0007168">
    <property type="term" value="P:receptor guanylyl cyclase signaling pathway"/>
    <property type="evidence" value="ECO:0007669"/>
    <property type="project" value="TreeGrafter"/>
</dbReference>
<dbReference type="InterPro" id="IPR050401">
    <property type="entry name" value="Cyclic_nucleotide_synthase"/>
</dbReference>
<keyword evidence="2" id="KW-0456">Lyase</keyword>
<keyword evidence="5" id="KW-1185">Reference proteome</keyword>
<keyword evidence="3" id="KW-1133">Transmembrane helix</keyword>
<evidence type="ECO:0000313" key="5">
    <source>
        <dbReference type="Proteomes" id="UP000270094"/>
    </source>
</evidence>
<keyword evidence="3" id="KW-0812">Transmembrane</keyword>
<evidence type="ECO:0000256" key="1">
    <source>
        <dbReference type="ARBA" id="ARBA00022741"/>
    </source>
</evidence>
<feature type="transmembrane region" description="Helical" evidence="3">
    <location>
        <begin position="145"/>
        <end position="171"/>
    </location>
</feature>
<dbReference type="Gene3D" id="3.40.50.2300">
    <property type="match status" value="1"/>
</dbReference>
<dbReference type="EMBL" id="UYYB01026830">
    <property type="protein sequence ID" value="VDM72710.1"/>
    <property type="molecule type" value="Genomic_DNA"/>
</dbReference>
<dbReference type="GO" id="GO:0001653">
    <property type="term" value="F:peptide receptor activity"/>
    <property type="evidence" value="ECO:0007669"/>
    <property type="project" value="TreeGrafter"/>
</dbReference>
<dbReference type="PANTHER" id="PTHR11920:SF493">
    <property type="entry name" value="RECEPTOR-TYPE GUANYLATE CYCLASE GCY-22"/>
    <property type="match status" value="1"/>
</dbReference>